<dbReference type="AlphaFoldDB" id="A0A1Q5SRI9"/>
<dbReference type="EMBL" id="MNBE01000757">
    <property type="protein sequence ID" value="OKO90608.1"/>
    <property type="molecule type" value="Genomic_DNA"/>
</dbReference>
<keyword evidence="3" id="KW-1185">Reference proteome</keyword>
<dbReference type="Proteomes" id="UP000186955">
    <property type="component" value="Unassembled WGS sequence"/>
</dbReference>
<sequence>MRLSISRHTQQLTLNQTKGKARVQFASDTTLLSEGGLVPGNLSHSDKLPPITDICQALVKITAEGDARRALGWVSDESHRHNVYYVGQVADSLKTQSLEDLITTSSTFTAGQTNEGFLLSQRDRLRLEAGYETIGELEISCSHPNPQPSSHHDGSAYPKSDTLSSRPYSRELSLCQTLEALSTSDDADLQEAVANLKTAARVLPSVMERSGPEYARIVEQCLFWHGSQDFQFGKRSHAGKGIRFDHRAFDGELKEL</sequence>
<protein>
    <submittedName>
        <fullName evidence="2">Uncharacterized protein</fullName>
    </submittedName>
</protein>
<organism evidence="2 3">
    <name type="scientific">Penicillium subrubescens</name>
    <dbReference type="NCBI Taxonomy" id="1316194"/>
    <lineage>
        <taxon>Eukaryota</taxon>
        <taxon>Fungi</taxon>
        <taxon>Dikarya</taxon>
        <taxon>Ascomycota</taxon>
        <taxon>Pezizomycotina</taxon>
        <taxon>Eurotiomycetes</taxon>
        <taxon>Eurotiomycetidae</taxon>
        <taxon>Eurotiales</taxon>
        <taxon>Aspergillaceae</taxon>
        <taxon>Penicillium</taxon>
    </lineage>
</organism>
<evidence type="ECO:0000313" key="3">
    <source>
        <dbReference type="Proteomes" id="UP000186955"/>
    </source>
</evidence>
<reference evidence="2 3" key="1">
    <citation type="submission" date="2016-10" db="EMBL/GenBank/DDBJ databases">
        <title>Genome sequence of the ascomycete fungus Penicillium subrubescens.</title>
        <authorList>
            <person name="De Vries R.P."/>
            <person name="Peng M."/>
            <person name="Dilokpimol A."/>
            <person name="Hilden K."/>
            <person name="Makela M.R."/>
            <person name="Grigoriev I."/>
            <person name="Riley R."/>
            <person name="Granchi Z."/>
        </authorList>
    </citation>
    <scope>NUCLEOTIDE SEQUENCE [LARGE SCALE GENOMIC DNA]</scope>
    <source>
        <strain evidence="2 3">CBS 132785</strain>
    </source>
</reference>
<evidence type="ECO:0000256" key="1">
    <source>
        <dbReference type="SAM" id="MobiDB-lite"/>
    </source>
</evidence>
<accession>A0A1Q5SRI9</accession>
<feature type="region of interest" description="Disordered" evidence="1">
    <location>
        <begin position="141"/>
        <end position="165"/>
    </location>
</feature>
<dbReference type="STRING" id="1316194.A0A1Q5SRI9"/>
<name>A0A1Q5SRI9_9EURO</name>
<gene>
    <name evidence="2" type="ORF">PENSUB_13325</name>
</gene>
<proteinExistence type="predicted"/>
<evidence type="ECO:0000313" key="2">
    <source>
        <dbReference type="EMBL" id="OKO90608.1"/>
    </source>
</evidence>
<comment type="caution">
    <text evidence="2">The sequence shown here is derived from an EMBL/GenBank/DDBJ whole genome shotgun (WGS) entry which is preliminary data.</text>
</comment>